<sequence>MTLLPLAAEGEAASLAAFLQRLLKYDRAAAVRLQAAGEALAVFGRAPALDVVVVRVVALAEPAELDRTVSAGELLEAVEPAAVTVPAAVTGPAWAGMLPPRGGWRKQEGLPESGPLGLAVQAAVGEFKVRVEELPEDKRTRGELDRIGAEIWGRRLGSTALPLRAAHAAYVFGLLRPEASADLLTAGSWLRLRTPYGSVALRKAGGLPGLGVTPL</sequence>
<dbReference type="Proteomes" id="UP000481109">
    <property type="component" value="Unassembled WGS sequence"/>
</dbReference>
<keyword evidence="4" id="KW-1185">Reference proteome</keyword>
<dbReference type="InterPro" id="IPR058323">
    <property type="entry name" value="DUF8010"/>
</dbReference>
<evidence type="ECO:0000259" key="1">
    <source>
        <dbReference type="Pfam" id="PF26035"/>
    </source>
</evidence>
<evidence type="ECO:0000313" key="3">
    <source>
        <dbReference type="EMBL" id="NGO80364.1"/>
    </source>
</evidence>
<comment type="caution">
    <text evidence="3">The sequence shown here is derived from an EMBL/GenBank/DDBJ whole genome shotgun (WGS) entry which is preliminary data.</text>
</comment>
<dbReference type="RefSeq" id="WP_165335786.1">
    <property type="nucleotide sequence ID" value="NZ_JAAKZW010000211.1"/>
</dbReference>
<dbReference type="InterPro" id="IPR058498">
    <property type="entry name" value="DUF8185"/>
</dbReference>
<reference evidence="3 4" key="1">
    <citation type="submission" date="2020-02" db="EMBL/GenBank/DDBJ databases">
        <title>Whole-genome analyses of novel actinobacteria.</title>
        <authorList>
            <person name="Sahin N."/>
            <person name="Tokatli A."/>
        </authorList>
    </citation>
    <scope>NUCLEOTIDE SEQUENCE [LARGE SCALE GENOMIC DNA]</scope>
    <source>
        <strain evidence="3 4">YC504</strain>
    </source>
</reference>
<evidence type="ECO:0000313" key="4">
    <source>
        <dbReference type="Proteomes" id="UP000481109"/>
    </source>
</evidence>
<feature type="domain" description="DUF8010" evidence="1">
    <location>
        <begin position="4"/>
        <end position="96"/>
    </location>
</feature>
<accession>A0A6G4XUJ2</accession>
<evidence type="ECO:0000259" key="2">
    <source>
        <dbReference type="Pfam" id="PF26572"/>
    </source>
</evidence>
<proteinExistence type="predicted"/>
<protein>
    <submittedName>
        <fullName evidence="3">Uncharacterized protein</fullName>
    </submittedName>
</protein>
<dbReference type="AlphaFoldDB" id="A0A6G4XUJ2"/>
<dbReference type="Pfam" id="PF26035">
    <property type="entry name" value="DUF8010"/>
    <property type="match status" value="1"/>
</dbReference>
<dbReference type="EMBL" id="JAAKZW010000211">
    <property type="protein sequence ID" value="NGO80364.1"/>
    <property type="molecule type" value="Genomic_DNA"/>
</dbReference>
<feature type="domain" description="DUF8185" evidence="2">
    <location>
        <begin position="99"/>
        <end position="205"/>
    </location>
</feature>
<dbReference type="Pfam" id="PF26572">
    <property type="entry name" value="DUF8185"/>
    <property type="match status" value="1"/>
</dbReference>
<name>A0A6G4XUJ2_9ACTN</name>
<gene>
    <name evidence="3" type="ORF">G6045_32610</name>
</gene>
<organism evidence="3 4">
    <name type="scientific">Streptomyces mesophilus</name>
    <dbReference type="NCBI Taxonomy" id="1775132"/>
    <lineage>
        <taxon>Bacteria</taxon>
        <taxon>Bacillati</taxon>
        <taxon>Actinomycetota</taxon>
        <taxon>Actinomycetes</taxon>
        <taxon>Kitasatosporales</taxon>
        <taxon>Streptomycetaceae</taxon>
        <taxon>Streptomyces</taxon>
    </lineage>
</organism>